<dbReference type="EMBL" id="GBXM01008839">
    <property type="protein sequence ID" value="JAH99738.1"/>
    <property type="molecule type" value="Transcribed_RNA"/>
</dbReference>
<dbReference type="AlphaFoldDB" id="A0A0E9XDJ1"/>
<accession>A0A0E9XDJ1</accession>
<protein>
    <submittedName>
        <fullName evidence="1">Uncharacterized protein</fullName>
    </submittedName>
</protein>
<sequence>MRLSRSRRRMLGRSLMTSKQNRLHPKWWLEPTTSLRST</sequence>
<organism evidence="1">
    <name type="scientific">Anguilla anguilla</name>
    <name type="common">European freshwater eel</name>
    <name type="synonym">Muraena anguilla</name>
    <dbReference type="NCBI Taxonomy" id="7936"/>
    <lineage>
        <taxon>Eukaryota</taxon>
        <taxon>Metazoa</taxon>
        <taxon>Chordata</taxon>
        <taxon>Craniata</taxon>
        <taxon>Vertebrata</taxon>
        <taxon>Euteleostomi</taxon>
        <taxon>Actinopterygii</taxon>
        <taxon>Neopterygii</taxon>
        <taxon>Teleostei</taxon>
        <taxon>Anguilliformes</taxon>
        <taxon>Anguillidae</taxon>
        <taxon>Anguilla</taxon>
    </lineage>
</organism>
<name>A0A0E9XDJ1_ANGAN</name>
<reference evidence="1" key="1">
    <citation type="submission" date="2014-11" db="EMBL/GenBank/DDBJ databases">
        <authorList>
            <person name="Amaro Gonzalez C."/>
        </authorList>
    </citation>
    <scope>NUCLEOTIDE SEQUENCE</scope>
</reference>
<proteinExistence type="predicted"/>
<reference evidence="1" key="2">
    <citation type="journal article" date="2015" name="Fish Shellfish Immunol.">
        <title>Early steps in the European eel (Anguilla anguilla)-Vibrio vulnificus interaction in the gills: Role of the RtxA13 toxin.</title>
        <authorList>
            <person name="Callol A."/>
            <person name="Pajuelo D."/>
            <person name="Ebbesson L."/>
            <person name="Teles M."/>
            <person name="MacKenzie S."/>
            <person name="Amaro C."/>
        </authorList>
    </citation>
    <scope>NUCLEOTIDE SEQUENCE</scope>
</reference>
<evidence type="ECO:0000313" key="1">
    <source>
        <dbReference type="EMBL" id="JAH99738.1"/>
    </source>
</evidence>